<keyword evidence="3 5" id="KW-1133">Transmembrane helix</keyword>
<feature type="transmembrane region" description="Helical" evidence="5">
    <location>
        <begin position="424"/>
        <end position="443"/>
    </location>
</feature>
<name>A0A1W1ZBL8_9FIRM</name>
<feature type="transmembrane region" description="Helical" evidence="5">
    <location>
        <begin position="207"/>
        <end position="231"/>
    </location>
</feature>
<protein>
    <submittedName>
        <fullName evidence="6">Di-and tricarboxylate transporter</fullName>
    </submittedName>
</protein>
<dbReference type="OrthoDB" id="5460483at2"/>
<dbReference type="AlphaFoldDB" id="A0A1W1ZBL8"/>
<gene>
    <name evidence="6" type="ORF">SAMN02745168_0943</name>
</gene>
<feature type="transmembrane region" description="Helical" evidence="5">
    <location>
        <begin position="112"/>
        <end position="134"/>
    </location>
</feature>
<sequence>MKISRPVKILLSLILPALVLLLRPFGMDWNQSLVLASLIMVLTWWVGNLVDRTIAAVVLMVLFLLAQTPVKVILTLPLSENFVLIVVSFLFSQGIANSNLADKLIEPLLSRFSRRVGSLIAVMAILVLVSIFIIPQSFSRIIILSLIFSVYFDKVGIAGRTKQALMFGLFMFSVLLNTAFLQGDIILNVALMALAGVDLNQAQWMQYMMVPTFIFFFLAAGVYSIAFRNELREFAPRPLRISKEETRLTKREKGYLILILGVVVLWALEQVHGISGTIILVAGTALMVPAGLLRLPDLKTVDIKLLIFLTAVFSIGGTMKTCGAAEQIFSQFGGLFPATFSWVYALIILVSSMAMHMVLGSDLTTLSVMIPGLMSITQGVLPVEILMFLVFIGVVSHFLLPFHHVVILLGDGKGYYNVKTISKYGLLITPVVIFSALFIYMNWWRFTGLLP</sequence>
<feature type="transmembrane region" description="Helical" evidence="5">
    <location>
        <begin position="380"/>
        <end position="404"/>
    </location>
</feature>
<dbReference type="EMBL" id="FWXW01000002">
    <property type="protein sequence ID" value="SMC45736.1"/>
    <property type="molecule type" value="Genomic_DNA"/>
</dbReference>
<dbReference type="RefSeq" id="WP_084233586.1">
    <property type="nucleotide sequence ID" value="NZ_FWXW01000002.1"/>
</dbReference>
<evidence type="ECO:0000256" key="3">
    <source>
        <dbReference type="ARBA" id="ARBA00022989"/>
    </source>
</evidence>
<evidence type="ECO:0000256" key="4">
    <source>
        <dbReference type="ARBA" id="ARBA00023136"/>
    </source>
</evidence>
<evidence type="ECO:0000256" key="1">
    <source>
        <dbReference type="ARBA" id="ARBA00004141"/>
    </source>
</evidence>
<feature type="transmembrane region" description="Helical" evidence="5">
    <location>
        <begin position="341"/>
        <end position="359"/>
    </location>
</feature>
<comment type="subcellular location">
    <subcellularLocation>
        <location evidence="1">Membrane</location>
        <topology evidence="1">Multi-pass membrane protein</topology>
    </subcellularLocation>
</comment>
<dbReference type="Proteomes" id="UP000192790">
    <property type="component" value="Unassembled WGS sequence"/>
</dbReference>
<evidence type="ECO:0000313" key="6">
    <source>
        <dbReference type="EMBL" id="SMC45736.1"/>
    </source>
</evidence>
<feature type="transmembrane region" description="Helical" evidence="5">
    <location>
        <begin position="252"/>
        <end position="268"/>
    </location>
</feature>
<reference evidence="6 7" key="1">
    <citation type="submission" date="2017-04" db="EMBL/GenBank/DDBJ databases">
        <authorList>
            <person name="Afonso C.L."/>
            <person name="Miller P.J."/>
            <person name="Scott M.A."/>
            <person name="Spackman E."/>
            <person name="Goraichik I."/>
            <person name="Dimitrov K.M."/>
            <person name="Suarez D.L."/>
            <person name="Swayne D.E."/>
        </authorList>
    </citation>
    <scope>NUCLEOTIDE SEQUENCE [LARGE SCALE GENOMIC DNA]</scope>
    <source>
        <strain evidence="6 7">DSM 12816</strain>
    </source>
</reference>
<dbReference type="Pfam" id="PF00939">
    <property type="entry name" value="Na_sulph_symp"/>
    <property type="match status" value="1"/>
</dbReference>
<evidence type="ECO:0000256" key="2">
    <source>
        <dbReference type="ARBA" id="ARBA00022692"/>
    </source>
</evidence>
<evidence type="ECO:0000313" key="7">
    <source>
        <dbReference type="Proteomes" id="UP000192790"/>
    </source>
</evidence>
<dbReference type="GO" id="GO:0016020">
    <property type="term" value="C:membrane"/>
    <property type="evidence" value="ECO:0007669"/>
    <property type="project" value="UniProtKB-SubCell"/>
</dbReference>
<keyword evidence="7" id="KW-1185">Reference proteome</keyword>
<dbReference type="InterPro" id="IPR001898">
    <property type="entry name" value="SLC13A/DASS"/>
</dbReference>
<dbReference type="GO" id="GO:0022857">
    <property type="term" value="F:transmembrane transporter activity"/>
    <property type="evidence" value="ECO:0007669"/>
    <property type="project" value="InterPro"/>
</dbReference>
<keyword evidence="4 5" id="KW-0472">Membrane</keyword>
<evidence type="ECO:0000256" key="5">
    <source>
        <dbReference type="SAM" id="Phobius"/>
    </source>
</evidence>
<organism evidence="6 7">
    <name type="scientific">Papillibacter cinnamivorans DSM 12816</name>
    <dbReference type="NCBI Taxonomy" id="1122930"/>
    <lineage>
        <taxon>Bacteria</taxon>
        <taxon>Bacillati</taxon>
        <taxon>Bacillota</taxon>
        <taxon>Clostridia</taxon>
        <taxon>Eubacteriales</taxon>
        <taxon>Oscillospiraceae</taxon>
        <taxon>Papillibacter</taxon>
    </lineage>
</organism>
<feature type="transmembrane region" description="Helical" evidence="5">
    <location>
        <begin position="82"/>
        <end position="100"/>
    </location>
</feature>
<feature type="transmembrane region" description="Helical" evidence="5">
    <location>
        <begin position="169"/>
        <end position="195"/>
    </location>
</feature>
<feature type="transmembrane region" description="Helical" evidence="5">
    <location>
        <begin position="305"/>
        <end position="329"/>
    </location>
</feature>
<accession>A0A1W1ZBL8</accession>
<feature type="transmembrane region" description="Helical" evidence="5">
    <location>
        <begin position="7"/>
        <end position="26"/>
    </location>
</feature>
<keyword evidence="2 5" id="KW-0812">Transmembrane</keyword>
<dbReference type="STRING" id="1122930.SAMN02745168_0943"/>
<proteinExistence type="predicted"/>